<dbReference type="InterPro" id="IPR000953">
    <property type="entry name" value="Chromo/chromo_shadow_dom"/>
</dbReference>
<keyword evidence="2" id="KW-1185">Reference proteome</keyword>
<dbReference type="Proteomes" id="UP000005239">
    <property type="component" value="Unassembled WGS sequence"/>
</dbReference>
<accession>A0A8R1U452</accession>
<dbReference type="PROSITE" id="PS50013">
    <property type="entry name" value="CHROMO_2"/>
    <property type="match status" value="1"/>
</dbReference>
<sequence>MAPSPKCKCYCTNCAADSTPFADRPVSPGEEGKISQLTEIEEIIDFRHPNAAKMKSACDVPEGEGFFFVKWKGFNQKDWIKGDCVFDKGLTAIRKYFLKIEEKRKEQEKVYLDKLTHISSLYDIYSAGIVCEHLNDYKVKIGGLSDDFLFELAHPMWGLNITKQFEIVREKGELFVWVNHLQVRSVFRTDVMEWEKKQHTRPTQEEIDAMDWIDFGRYLVRKDQGFYYGSEGVNSSSEEGSCEAGEV</sequence>
<dbReference type="EnsemblMetazoa" id="PPA00949.1">
    <property type="protein sequence ID" value="PPA00949.1"/>
    <property type="gene ID" value="WBGene00090503"/>
</dbReference>
<dbReference type="SUPFAM" id="SSF54160">
    <property type="entry name" value="Chromo domain-like"/>
    <property type="match status" value="1"/>
</dbReference>
<protein>
    <submittedName>
        <fullName evidence="1">Chromo domain-containing protein</fullName>
    </submittedName>
</protein>
<evidence type="ECO:0000313" key="2">
    <source>
        <dbReference type="Proteomes" id="UP000005239"/>
    </source>
</evidence>
<reference evidence="2" key="1">
    <citation type="journal article" date="2008" name="Nat. Genet.">
        <title>The Pristionchus pacificus genome provides a unique perspective on nematode lifestyle and parasitism.</title>
        <authorList>
            <person name="Dieterich C."/>
            <person name="Clifton S.W."/>
            <person name="Schuster L.N."/>
            <person name="Chinwalla A."/>
            <person name="Delehaunty K."/>
            <person name="Dinkelacker I."/>
            <person name="Fulton L."/>
            <person name="Fulton R."/>
            <person name="Godfrey J."/>
            <person name="Minx P."/>
            <person name="Mitreva M."/>
            <person name="Roeseler W."/>
            <person name="Tian H."/>
            <person name="Witte H."/>
            <person name="Yang S.P."/>
            <person name="Wilson R.K."/>
            <person name="Sommer R.J."/>
        </authorList>
    </citation>
    <scope>NUCLEOTIDE SEQUENCE [LARGE SCALE GENOMIC DNA]</scope>
    <source>
        <strain evidence="2">PS312</strain>
    </source>
</reference>
<name>A0A454XX51_PRIPA</name>
<gene>
    <name evidence="1" type="primary">WBGene00090503</name>
</gene>
<organism evidence="1 2">
    <name type="scientific">Pristionchus pacificus</name>
    <name type="common">Parasitic nematode worm</name>
    <dbReference type="NCBI Taxonomy" id="54126"/>
    <lineage>
        <taxon>Eukaryota</taxon>
        <taxon>Metazoa</taxon>
        <taxon>Ecdysozoa</taxon>
        <taxon>Nematoda</taxon>
        <taxon>Chromadorea</taxon>
        <taxon>Rhabditida</taxon>
        <taxon>Rhabditina</taxon>
        <taxon>Diplogasteromorpha</taxon>
        <taxon>Diplogasteroidea</taxon>
        <taxon>Neodiplogasteridae</taxon>
        <taxon>Pristionchus</taxon>
    </lineage>
</organism>
<dbReference type="AlphaFoldDB" id="A0A454XX51"/>
<dbReference type="InterPro" id="IPR016197">
    <property type="entry name" value="Chromo-like_dom_sf"/>
</dbReference>
<proteinExistence type="predicted"/>
<reference evidence="1" key="2">
    <citation type="submission" date="2022-06" db="UniProtKB">
        <authorList>
            <consortium name="EnsemblMetazoa"/>
        </authorList>
    </citation>
    <scope>IDENTIFICATION</scope>
    <source>
        <strain evidence="1">PS312</strain>
    </source>
</reference>
<accession>A0A454XX51</accession>
<evidence type="ECO:0000313" key="1">
    <source>
        <dbReference type="EnsemblMetazoa" id="PPA00949.1"/>
    </source>
</evidence>